<dbReference type="PROSITE" id="PS51365">
    <property type="entry name" value="RENAL_DIPEPTIDASE_2"/>
    <property type="match status" value="1"/>
</dbReference>
<keyword evidence="1" id="KW-0378">Hydrolase</keyword>
<keyword evidence="1" id="KW-0645">Protease</keyword>
<keyword evidence="1" id="KW-0482">Metalloprotease</keyword>
<dbReference type="InParanoid" id="T1HMZ0"/>
<protein>
    <recommendedName>
        <fullName evidence="1">Dipeptidase</fullName>
        <ecNumber evidence="1">3.4.13.19</ecNumber>
    </recommendedName>
</protein>
<dbReference type="SUPFAM" id="SSF51556">
    <property type="entry name" value="Metallo-dependent hydrolases"/>
    <property type="match status" value="1"/>
</dbReference>
<comment type="subcellular location">
    <subcellularLocation>
        <location evidence="1">Membrane</location>
        <topology evidence="1">Lipid-anchor</topology>
        <topology evidence="1">GPI-anchor</topology>
    </subcellularLocation>
</comment>
<dbReference type="GO" id="GO:0046872">
    <property type="term" value="F:metal ion binding"/>
    <property type="evidence" value="ECO:0007669"/>
    <property type="project" value="UniProtKB-UniRule"/>
</dbReference>
<keyword evidence="1" id="KW-0472">Membrane</keyword>
<dbReference type="EMBL" id="ACPB03011977">
    <property type="status" value="NOT_ANNOTATED_CDS"/>
    <property type="molecule type" value="Genomic_DNA"/>
</dbReference>
<proteinExistence type="inferred from homology"/>
<dbReference type="Proteomes" id="UP000015103">
    <property type="component" value="Unassembled WGS sequence"/>
</dbReference>
<dbReference type="Gene3D" id="3.20.20.140">
    <property type="entry name" value="Metal-dependent hydrolases"/>
    <property type="match status" value="1"/>
</dbReference>
<keyword evidence="1" id="KW-0479">Metal-binding</keyword>
<keyword evidence="1" id="KW-0449">Lipoprotein</keyword>
<dbReference type="VEuPathDB" id="VectorBase:RPRC005414"/>
<comment type="cofactor">
    <cofactor evidence="1">
        <name>Zn(2+)</name>
        <dbReference type="ChEBI" id="CHEBI:29105"/>
    </cofactor>
</comment>
<reference evidence="2" key="1">
    <citation type="submission" date="2015-05" db="UniProtKB">
        <authorList>
            <consortium name="EnsemblMetazoa"/>
        </authorList>
    </citation>
    <scope>IDENTIFICATION</scope>
</reference>
<keyword evidence="1" id="KW-0336">GPI-anchor</keyword>
<accession>T1HMZ0</accession>
<dbReference type="STRING" id="13249.T1HMZ0"/>
<keyword evidence="1" id="KW-0325">Glycoprotein</keyword>
<dbReference type="Pfam" id="PF01244">
    <property type="entry name" value="Peptidase_M19"/>
    <property type="match status" value="1"/>
</dbReference>
<evidence type="ECO:0000256" key="1">
    <source>
        <dbReference type="RuleBase" id="RU341113"/>
    </source>
</evidence>
<organism evidence="2 3">
    <name type="scientific">Rhodnius prolixus</name>
    <name type="common">Triatomid bug</name>
    <dbReference type="NCBI Taxonomy" id="13249"/>
    <lineage>
        <taxon>Eukaryota</taxon>
        <taxon>Metazoa</taxon>
        <taxon>Ecdysozoa</taxon>
        <taxon>Arthropoda</taxon>
        <taxon>Hexapoda</taxon>
        <taxon>Insecta</taxon>
        <taxon>Pterygota</taxon>
        <taxon>Neoptera</taxon>
        <taxon>Paraneoptera</taxon>
        <taxon>Hemiptera</taxon>
        <taxon>Heteroptera</taxon>
        <taxon>Panheteroptera</taxon>
        <taxon>Cimicomorpha</taxon>
        <taxon>Reduviidae</taxon>
        <taxon>Triatominae</taxon>
        <taxon>Rhodnius</taxon>
    </lineage>
</organism>
<dbReference type="HOGENOM" id="CLU_031404_4_1_1"/>
<comment type="similarity">
    <text evidence="1">Belongs to the metallo-dependent hydrolases superfamily. Peptidase M19 family.</text>
</comment>
<dbReference type="InterPro" id="IPR032466">
    <property type="entry name" value="Metal_Hydrolase"/>
</dbReference>
<evidence type="ECO:0000313" key="3">
    <source>
        <dbReference type="Proteomes" id="UP000015103"/>
    </source>
</evidence>
<name>T1HMZ0_RHOPR</name>
<dbReference type="eggNOG" id="KOG4127">
    <property type="taxonomic scope" value="Eukaryota"/>
</dbReference>
<dbReference type="InterPro" id="IPR008257">
    <property type="entry name" value="Pept_M19"/>
</dbReference>
<keyword evidence="1" id="KW-0224">Dipeptidase</keyword>
<keyword evidence="1" id="KW-0862">Zinc</keyword>
<evidence type="ECO:0000313" key="2">
    <source>
        <dbReference type="EnsemblMetazoa" id="RPRC005414-PA"/>
    </source>
</evidence>
<dbReference type="GO" id="GO:0098552">
    <property type="term" value="C:side of membrane"/>
    <property type="evidence" value="ECO:0007669"/>
    <property type="project" value="UniProtKB-KW"/>
</dbReference>
<dbReference type="OMA" id="RECMSAP"/>
<comment type="subunit">
    <text evidence="1">Homodimer; disulfide-linked.</text>
</comment>
<dbReference type="AlphaFoldDB" id="T1HMZ0"/>
<sequence length="418" mass="45767">MSFLHKFCQISTLEVADMRKSLTTPLNKKKALTFGGVIIVVIIIIIIIAVSVQRTSTPAEPKGSDVIKNHPFVLGGNSMSDLIKKNYRNLINGQDLDKLIAPGHATISELLQGKVAAQCTAGRGNCNAANIYVDINKAKNLKKLGSILRVDGGYTLDAKLSILRTYYNLGVRILAITGNCDNPWSKSVYNTNANHTNTTLEDFGKTIIKEMSRLGMIIDISGAIKATQLDILTAATTNNISVLLSRSGSKEVADNVNNVDKEVLAKLKQNGGLLMLSLDQKQVCGNTKNCTIHEVIVHLNKLRELLDVTNIGIGADFGDKDGKYPNDLDDPTKFGVLFDRLLTMNSLNGSKSWNAKDLKMLAGENFINLFKKVEEVAIKNAAEKPIEDLMAEDKFPKPVINATTTCYSDLDERYPKKI</sequence>
<dbReference type="PANTHER" id="PTHR10443:SF12">
    <property type="entry name" value="DIPEPTIDASE"/>
    <property type="match status" value="1"/>
</dbReference>
<keyword evidence="1" id="KW-1015">Disulfide bond</keyword>
<keyword evidence="3" id="KW-1185">Reference proteome</keyword>
<dbReference type="GO" id="GO:0070573">
    <property type="term" value="F:metallodipeptidase activity"/>
    <property type="evidence" value="ECO:0007669"/>
    <property type="project" value="InterPro"/>
</dbReference>
<comment type="catalytic activity">
    <reaction evidence="1">
        <text>an L-aminoacyl-L-amino acid + H2O = 2 an L-alpha-amino acid</text>
        <dbReference type="Rhea" id="RHEA:48940"/>
        <dbReference type="ChEBI" id="CHEBI:15377"/>
        <dbReference type="ChEBI" id="CHEBI:59869"/>
        <dbReference type="ChEBI" id="CHEBI:77460"/>
        <dbReference type="EC" id="3.4.13.19"/>
    </reaction>
</comment>
<dbReference type="GO" id="GO:0006508">
    <property type="term" value="P:proteolysis"/>
    <property type="evidence" value="ECO:0007669"/>
    <property type="project" value="UniProtKB-KW"/>
</dbReference>
<dbReference type="EC" id="3.4.13.19" evidence="1"/>
<dbReference type="EnsemblMetazoa" id="RPRC005414-RA">
    <property type="protein sequence ID" value="RPRC005414-PA"/>
    <property type="gene ID" value="RPRC005414"/>
</dbReference>
<dbReference type="PANTHER" id="PTHR10443">
    <property type="entry name" value="MICROSOMAL DIPEPTIDASE"/>
    <property type="match status" value="1"/>
</dbReference>